<name>D5BIM0_ZUNPS</name>
<dbReference type="Proteomes" id="UP000001654">
    <property type="component" value="Chromosome"/>
</dbReference>
<evidence type="ECO:0000313" key="1">
    <source>
        <dbReference type="EMBL" id="ADF51472.1"/>
    </source>
</evidence>
<proteinExistence type="predicted"/>
<dbReference type="KEGG" id="zpr:ZPR_1127"/>
<gene>
    <name evidence="1" type="ordered locus">ZPR_1127</name>
</gene>
<dbReference type="HOGENOM" id="CLU_3384562_0_0_10"/>
<sequence length="33" mass="4048">MKISDYITSQNSFYNLKDQKAYFLNSMIYFPEF</sequence>
<reference evidence="1 2" key="1">
    <citation type="journal article" date="2010" name="BMC Genomics">
        <title>The complete genome of Zunongwangia profunda SM-A87 reveals its adaptation to the deep-sea environment and ecological role in sedimentary organic nitrogen degradation.</title>
        <authorList>
            <person name="Qin Q.L."/>
            <person name="Zhang X.Y."/>
            <person name="Wang X.M."/>
            <person name="Liu G.M."/>
            <person name="Chen X.L."/>
            <person name="Xie B.B."/>
            <person name="Dang H.Y."/>
            <person name="Zhou B.C."/>
            <person name="Yu J."/>
            <person name="Zhang Y.Z."/>
        </authorList>
    </citation>
    <scope>NUCLEOTIDE SEQUENCE [LARGE SCALE GENOMIC DNA]</scope>
    <source>
        <strain evidence="2">DSM 18752 / CCTCC AB 206139 / SM-A87</strain>
    </source>
</reference>
<organism evidence="1 2">
    <name type="scientific">Zunongwangia profunda (strain DSM 18752 / CCTCC AB 206139 / SM-A87)</name>
    <name type="common">Wangia profunda</name>
    <dbReference type="NCBI Taxonomy" id="655815"/>
    <lineage>
        <taxon>Bacteria</taxon>
        <taxon>Pseudomonadati</taxon>
        <taxon>Bacteroidota</taxon>
        <taxon>Flavobacteriia</taxon>
        <taxon>Flavobacteriales</taxon>
        <taxon>Flavobacteriaceae</taxon>
        <taxon>Zunongwangia</taxon>
    </lineage>
</organism>
<dbReference type="EMBL" id="CP001650">
    <property type="protein sequence ID" value="ADF51472.1"/>
    <property type="molecule type" value="Genomic_DNA"/>
</dbReference>
<evidence type="ECO:0000313" key="2">
    <source>
        <dbReference type="Proteomes" id="UP000001654"/>
    </source>
</evidence>
<accession>D5BIM0</accession>
<dbReference type="AlphaFoldDB" id="D5BIM0"/>
<protein>
    <submittedName>
        <fullName evidence="1">Uncharacterized protein</fullName>
    </submittedName>
</protein>
<keyword evidence="2" id="KW-1185">Reference proteome</keyword>